<feature type="transmembrane region" description="Helical" evidence="14">
    <location>
        <begin position="356"/>
        <end position="375"/>
    </location>
</feature>
<evidence type="ECO:0000256" key="13">
    <source>
        <dbReference type="ARBA" id="ARBA00023136"/>
    </source>
</evidence>
<dbReference type="SUPFAM" id="SSF56219">
    <property type="entry name" value="DNase I-like"/>
    <property type="match status" value="1"/>
</dbReference>
<dbReference type="InterPro" id="IPR036691">
    <property type="entry name" value="Endo/exonu/phosph_ase_sf"/>
</dbReference>
<evidence type="ECO:0000256" key="10">
    <source>
        <dbReference type="ARBA" id="ARBA00022919"/>
    </source>
</evidence>
<keyword evidence="8" id="KW-0378">Hydrolase</keyword>
<keyword evidence="7" id="KW-0479">Metal-binding</keyword>
<dbReference type="PANTHER" id="PTHR16320">
    <property type="entry name" value="SPHINGOMYELINASE FAMILY MEMBER"/>
    <property type="match status" value="1"/>
</dbReference>
<dbReference type="GO" id="GO:0016020">
    <property type="term" value="C:membrane"/>
    <property type="evidence" value="ECO:0007669"/>
    <property type="project" value="UniProtKB-SubCell"/>
</dbReference>
<proteinExistence type="inferred from homology"/>
<evidence type="ECO:0000256" key="5">
    <source>
        <dbReference type="ARBA" id="ARBA00012369"/>
    </source>
</evidence>
<evidence type="ECO:0000256" key="1">
    <source>
        <dbReference type="ARBA" id="ARBA00004141"/>
    </source>
</evidence>
<dbReference type="Proteomes" id="UP000749559">
    <property type="component" value="Unassembled WGS sequence"/>
</dbReference>
<evidence type="ECO:0000256" key="8">
    <source>
        <dbReference type="ARBA" id="ARBA00022801"/>
    </source>
</evidence>
<reference evidence="17" key="1">
    <citation type="submission" date="2022-03" db="EMBL/GenBank/DDBJ databases">
        <authorList>
            <person name="Martin C."/>
        </authorList>
    </citation>
    <scope>NUCLEOTIDE SEQUENCE</scope>
</reference>
<keyword evidence="6 14" id="KW-0812">Transmembrane</keyword>
<feature type="transmembrane region" description="Helical" evidence="14">
    <location>
        <begin position="323"/>
        <end position="344"/>
    </location>
</feature>
<keyword evidence="9" id="KW-0460">Magnesium</keyword>
<dbReference type="OrthoDB" id="387657at2759"/>
<evidence type="ECO:0000256" key="4">
    <source>
        <dbReference type="ARBA" id="ARBA00006335"/>
    </source>
</evidence>
<comment type="subcellular location">
    <subcellularLocation>
        <location evidence="1">Membrane</location>
        <topology evidence="1">Multi-pass membrane protein</topology>
    </subcellularLocation>
</comment>
<comment type="similarity">
    <text evidence="4">Belongs to the neutral sphingomyelinase family.</text>
</comment>
<dbReference type="GO" id="GO:0046872">
    <property type="term" value="F:metal ion binding"/>
    <property type="evidence" value="ECO:0007669"/>
    <property type="project" value="UniProtKB-KW"/>
</dbReference>
<organism evidence="17 18">
    <name type="scientific">Owenia fusiformis</name>
    <name type="common">Polychaete worm</name>
    <dbReference type="NCBI Taxonomy" id="6347"/>
    <lineage>
        <taxon>Eukaryota</taxon>
        <taxon>Metazoa</taxon>
        <taxon>Spiralia</taxon>
        <taxon>Lophotrochozoa</taxon>
        <taxon>Annelida</taxon>
        <taxon>Polychaeta</taxon>
        <taxon>Sedentaria</taxon>
        <taxon>Canalipalpata</taxon>
        <taxon>Sabellida</taxon>
        <taxon>Oweniida</taxon>
        <taxon>Oweniidae</taxon>
        <taxon>Owenia</taxon>
    </lineage>
</organism>
<evidence type="ECO:0000313" key="18">
    <source>
        <dbReference type="Proteomes" id="UP000749559"/>
    </source>
</evidence>
<protein>
    <recommendedName>
        <fullName evidence="5">sphingomyelin phosphodiesterase</fullName>
        <ecNumber evidence="5">3.1.4.12</ecNumber>
    </recommendedName>
</protein>
<keyword evidence="13 14" id="KW-0472">Membrane</keyword>
<dbReference type="InterPro" id="IPR038772">
    <property type="entry name" value="Sph/SMPD2-like"/>
</dbReference>
<feature type="signal peptide" evidence="15">
    <location>
        <begin position="1"/>
        <end position="17"/>
    </location>
</feature>
<name>A0A8S4PX97_OWEFU</name>
<dbReference type="GO" id="GO:0006665">
    <property type="term" value="P:sphingolipid metabolic process"/>
    <property type="evidence" value="ECO:0007669"/>
    <property type="project" value="UniProtKB-KW"/>
</dbReference>
<evidence type="ECO:0000256" key="15">
    <source>
        <dbReference type="SAM" id="SignalP"/>
    </source>
</evidence>
<evidence type="ECO:0000256" key="6">
    <source>
        <dbReference type="ARBA" id="ARBA00022692"/>
    </source>
</evidence>
<keyword evidence="10" id="KW-0746">Sphingolipid metabolism</keyword>
<evidence type="ECO:0000256" key="3">
    <source>
        <dbReference type="ARBA" id="ARBA00004991"/>
    </source>
</evidence>
<evidence type="ECO:0000256" key="2">
    <source>
        <dbReference type="ARBA" id="ARBA00004760"/>
    </source>
</evidence>
<dbReference type="Gene3D" id="3.60.10.10">
    <property type="entry name" value="Endonuclease/exonuclease/phosphatase"/>
    <property type="match status" value="1"/>
</dbReference>
<keyword evidence="15" id="KW-0732">Signal</keyword>
<evidence type="ECO:0000256" key="9">
    <source>
        <dbReference type="ARBA" id="ARBA00022842"/>
    </source>
</evidence>
<dbReference type="Pfam" id="PF03372">
    <property type="entry name" value="Exo_endo_phos"/>
    <property type="match status" value="1"/>
</dbReference>
<dbReference type="PANTHER" id="PTHR16320:SF24">
    <property type="entry name" value="PHOSPHODIESTERASE, PUTATIVE-RELATED"/>
    <property type="match status" value="1"/>
</dbReference>
<evidence type="ECO:0000313" key="17">
    <source>
        <dbReference type="EMBL" id="CAH1798548.1"/>
    </source>
</evidence>
<feature type="chain" id="PRO_5035813615" description="sphingomyelin phosphodiesterase" evidence="15">
    <location>
        <begin position="18"/>
        <end position="397"/>
    </location>
</feature>
<evidence type="ECO:0000259" key="16">
    <source>
        <dbReference type="Pfam" id="PF03372"/>
    </source>
</evidence>
<dbReference type="InterPro" id="IPR005135">
    <property type="entry name" value="Endo/exonuclease/phosphatase"/>
</dbReference>
<accession>A0A8S4PX97</accession>
<comment type="pathway">
    <text evidence="2">Lipid metabolism; sphingolipid metabolism.</text>
</comment>
<keyword evidence="11 14" id="KW-1133">Transmembrane helix</keyword>
<keyword evidence="18" id="KW-1185">Reference proteome</keyword>
<evidence type="ECO:0000256" key="14">
    <source>
        <dbReference type="SAM" id="Phobius"/>
    </source>
</evidence>
<dbReference type="EMBL" id="CAIIXF020000011">
    <property type="protein sequence ID" value="CAH1798548.1"/>
    <property type="molecule type" value="Genomic_DNA"/>
</dbReference>
<evidence type="ECO:0000256" key="12">
    <source>
        <dbReference type="ARBA" id="ARBA00023098"/>
    </source>
</evidence>
<keyword evidence="12" id="KW-0443">Lipid metabolism</keyword>
<comment type="caution">
    <text evidence="17">The sequence shown here is derived from an EMBL/GenBank/DDBJ whole genome shotgun (WGS) entry which is preliminary data.</text>
</comment>
<gene>
    <name evidence="17" type="ORF">OFUS_LOCUS22683</name>
</gene>
<feature type="domain" description="Endonuclease/exonuclease/phosphatase" evidence="16">
    <location>
        <begin position="11"/>
        <end position="248"/>
    </location>
</feature>
<dbReference type="EC" id="3.1.4.12" evidence="5"/>
<comment type="pathway">
    <text evidence="3">Sphingolipid metabolism.</text>
</comment>
<sequence length="397" mass="45080">MFEMAITLKVLTLNCWGVFTPLACDYRNKRIMAIGDELAKGEYDIVMLQEIWTQADYVILSNKVASVFPHHHYFHSGMFGSGLCVFSKSPIIEIFTMRYSINGYAHKIHHGDWFGNKAVGLAKIEYKGLKINLYITHALAEYNIENDEYIAQRMVQAYELSQFVKHTGETSDINIVGGDFNMRAEELGYRVITTNGNLEDAWLKQKEAPVTNTGMTSETPRNSFTNPKKLKIQPHGERIDFLMFRSNGGFTMECEKCYLPLDKVPDQTYSYSDHEAVAAIFTIRKNITAMTKQLDIPSRNKNFEEAVPVLQKGIKKAQFDRNVYIAALILGLVAFFFLDCIPMPYGLGWVLSCVEYTLVLGVVFSIWMSVVMCPVEENACIAAQKDMLIILNSDKIK</sequence>
<evidence type="ECO:0000256" key="11">
    <source>
        <dbReference type="ARBA" id="ARBA00022989"/>
    </source>
</evidence>
<evidence type="ECO:0000256" key="7">
    <source>
        <dbReference type="ARBA" id="ARBA00022723"/>
    </source>
</evidence>
<dbReference type="GO" id="GO:0004767">
    <property type="term" value="F:sphingomyelin phosphodiesterase activity"/>
    <property type="evidence" value="ECO:0007669"/>
    <property type="project" value="UniProtKB-EC"/>
</dbReference>
<dbReference type="AlphaFoldDB" id="A0A8S4PX97"/>